<proteinExistence type="predicted"/>
<protein>
    <submittedName>
        <fullName evidence="2">Uncharacterized protein</fullName>
    </submittedName>
</protein>
<comment type="caution">
    <text evidence="2">The sequence shown here is derived from an EMBL/GenBank/DDBJ whole genome shotgun (WGS) entry which is preliminary data.</text>
</comment>
<accession>A0ABN0WIQ6</accession>
<evidence type="ECO:0000313" key="2">
    <source>
        <dbReference type="EMBL" id="GAA0339171.1"/>
    </source>
</evidence>
<evidence type="ECO:0000256" key="1">
    <source>
        <dbReference type="SAM" id="MobiDB-lite"/>
    </source>
</evidence>
<sequence length="112" mass="13410">MKVWPPGKPTGPAVRPTARHHRPDLAGWAIRDEKPLVETRFGGDRELYRAWRDRLWREMYDAVHESRPVRRTVEDEEIVVMKAFGGDWAQYRVCRDRLQEELWQIMKVTDPR</sequence>
<gene>
    <name evidence="2" type="ORF">GCM10010151_31030</name>
</gene>
<keyword evidence="3" id="KW-1185">Reference proteome</keyword>
<dbReference type="Proteomes" id="UP001501822">
    <property type="component" value="Unassembled WGS sequence"/>
</dbReference>
<organism evidence="2 3">
    <name type="scientific">Actinoallomurus spadix</name>
    <dbReference type="NCBI Taxonomy" id="79912"/>
    <lineage>
        <taxon>Bacteria</taxon>
        <taxon>Bacillati</taxon>
        <taxon>Actinomycetota</taxon>
        <taxon>Actinomycetes</taxon>
        <taxon>Streptosporangiales</taxon>
        <taxon>Thermomonosporaceae</taxon>
        <taxon>Actinoallomurus</taxon>
    </lineage>
</organism>
<dbReference type="EMBL" id="BAAABM010000019">
    <property type="protein sequence ID" value="GAA0339171.1"/>
    <property type="molecule type" value="Genomic_DNA"/>
</dbReference>
<name>A0ABN0WIQ6_9ACTN</name>
<feature type="region of interest" description="Disordered" evidence="1">
    <location>
        <begin position="1"/>
        <end position="20"/>
    </location>
</feature>
<dbReference type="RefSeq" id="WP_252808072.1">
    <property type="nucleotide sequence ID" value="NZ_BAAABM010000019.1"/>
</dbReference>
<evidence type="ECO:0000313" key="3">
    <source>
        <dbReference type="Proteomes" id="UP001501822"/>
    </source>
</evidence>
<reference evidence="2 3" key="1">
    <citation type="journal article" date="2019" name="Int. J. Syst. Evol. Microbiol.">
        <title>The Global Catalogue of Microorganisms (GCM) 10K type strain sequencing project: providing services to taxonomists for standard genome sequencing and annotation.</title>
        <authorList>
            <consortium name="The Broad Institute Genomics Platform"/>
            <consortium name="The Broad Institute Genome Sequencing Center for Infectious Disease"/>
            <person name="Wu L."/>
            <person name="Ma J."/>
        </authorList>
    </citation>
    <scope>NUCLEOTIDE SEQUENCE [LARGE SCALE GENOMIC DNA]</scope>
    <source>
        <strain evidence="2 3">JCM 3146</strain>
    </source>
</reference>